<protein>
    <submittedName>
        <fullName evidence="1">Glycosyltransferase</fullName>
    </submittedName>
</protein>
<evidence type="ECO:0000313" key="1">
    <source>
        <dbReference type="EMBL" id="CUN43879.1"/>
    </source>
</evidence>
<evidence type="ECO:0000313" key="2">
    <source>
        <dbReference type="Proteomes" id="UP000095517"/>
    </source>
</evidence>
<dbReference type="GO" id="GO:0016757">
    <property type="term" value="F:glycosyltransferase activity"/>
    <property type="evidence" value="ECO:0007669"/>
    <property type="project" value="TreeGrafter"/>
</dbReference>
<dbReference type="AlphaFoldDB" id="A0A173WWB0"/>
<dbReference type="STRING" id="338188.ERS852397_00223"/>
<dbReference type="RefSeq" id="WP_055278259.1">
    <property type="nucleotide sequence ID" value="NZ_CABIXA010000001.1"/>
</dbReference>
<dbReference type="Pfam" id="PF13528">
    <property type="entry name" value="Glyco_trans_1_3"/>
    <property type="match status" value="1"/>
</dbReference>
<dbReference type="SUPFAM" id="SSF53756">
    <property type="entry name" value="UDP-Glycosyltransferase/glycogen phosphorylase"/>
    <property type="match status" value="1"/>
</dbReference>
<reference evidence="1 2" key="1">
    <citation type="submission" date="2015-09" db="EMBL/GenBank/DDBJ databases">
        <authorList>
            <consortium name="Pathogen Informatics"/>
        </authorList>
    </citation>
    <scope>NUCLEOTIDE SEQUENCE [LARGE SCALE GENOMIC DNA]</scope>
    <source>
        <strain evidence="1 2">2789STDY5608840</strain>
    </source>
</reference>
<dbReference type="Proteomes" id="UP000095517">
    <property type="component" value="Unassembled WGS sequence"/>
</dbReference>
<dbReference type="EMBL" id="CYZH01000001">
    <property type="protein sequence ID" value="CUN43879.1"/>
    <property type="molecule type" value="Genomic_DNA"/>
</dbReference>
<dbReference type="Gene3D" id="3.40.50.2000">
    <property type="entry name" value="Glycogen Phosphorylase B"/>
    <property type="match status" value="1"/>
</dbReference>
<proteinExistence type="predicted"/>
<gene>
    <name evidence="1" type="ORF">ERS852397_00223</name>
</gene>
<organism evidence="1 2">
    <name type="scientific">Bacteroides finegoldii</name>
    <dbReference type="NCBI Taxonomy" id="338188"/>
    <lineage>
        <taxon>Bacteria</taxon>
        <taxon>Pseudomonadati</taxon>
        <taxon>Bacteroidota</taxon>
        <taxon>Bacteroidia</taxon>
        <taxon>Bacteroidales</taxon>
        <taxon>Bacteroidaceae</taxon>
        <taxon>Bacteroides</taxon>
    </lineage>
</organism>
<accession>A0A173WWB0</accession>
<keyword evidence="1" id="KW-0808">Transferase</keyword>
<dbReference type="PANTHER" id="PTHR21015:SF22">
    <property type="entry name" value="GLYCOSYLTRANSFERASE"/>
    <property type="match status" value="1"/>
</dbReference>
<name>A0A173WWB0_9BACE</name>
<dbReference type="PANTHER" id="PTHR21015">
    <property type="entry name" value="UDP-N-ACETYLGLUCOSAMINE--N-ACETYLMURAMYL-(PENTAPEPTIDE) PYROPHOSPHORYL-UNDECAPRENOL N-ACETYLGLUCOSAMINE TRANSFERASE 1"/>
    <property type="match status" value="1"/>
</dbReference>
<sequence>MKFLFIVQGEGRGHLTQAITLEEMLLRNGHEVVEVLVGKSSSRTLPGFFNRSIHAPVKRFISPNFLPAADSKRPSLKKSVFYNLRKIPEYFRSMCYINQRIKETGAEIVINFYELLTGLTYAFFRPAVPYVCIGHQYLFLHRDFEFPEKNFVQLWMLRFFTRMTAIRASKKLALSFRTMEQDDVHRIVVVPPLIRQEVASIQPEEGNYIHGYMVNSGFSDSVEKFHICHPEIPLKFFWDKADTEEVTKVDETLRFYQIDDIKFLNGMAGCRAYASTAGFESICEAMYLGKPVLMVPAHIEQDCNAYDAMRAGAGIISDSFDLESLLRFAGRYTPNRNFISWVRSCERRIIFELEETMNVVIDEMYMVESFV</sequence>